<evidence type="ECO:0000313" key="9">
    <source>
        <dbReference type="EMBL" id="GJN93659.1"/>
    </source>
</evidence>
<feature type="transmembrane region" description="Helical" evidence="7">
    <location>
        <begin position="425"/>
        <end position="450"/>
    </location>
</feature>
<comment type="subcellular location">
    <subcellularLocation>
        <location evidence="1">Membrane</location>
        <topology evidence="1">Multi-pass membrane protein</topology>
    </subcellularLocation>
</comment>
<feature type="transmembrane region" description="Helical" evidence="7">
    <location>
        <begin position="169"/>
        <end position="190"/>
    </location>
</feature>
<organism evidence="9 10">
    <name type="scientific">Rhodotorula paludigena</name>
    <dbReference type="NCBI Taxonomy" id="86838"/>
    <lineage>
        <taxon>Eukaryota</taxon>
        <taxon>Fungi</taxon>
        <taxon>Dikarya</taxon>
        <taxon>Basidiomycota</taxon>
        <taxon>Pucciniomycotina</taxon>
        <taxon>Microbotryomycetes</taxon>
        <taxon>Sporidiobolales</taxon>
        <taxon>Sporidiobolaceae</taxon>
        <taxon>Rhodotorula</taxon>
    </lineage>
</organism>
<feature type="compositionally biased region" description="Basic and acidic residues" evidence="6">
    <location>
        <begin position="14"/>
        <end position="28"/>
    </location>
</feature>
<accession>A0AAV5GUP6</accession>
<evidence type="ECO:0000256" key="5">
    <source>
        <dbReference type="ARBA" id="ARBA00023136"/>
    </source>
</evidence>
<evidence type="ECO:0000256" key="1">
    <source>
        <dbReference type="ARBA" id="ARBA00004141"/>
    </source>
</evidence>
<feature type="transmembrane region" description="Helical" evidence="7">
    <location>
        <begin position="252"/>
        <end position="271"/>
    </location>
</feature>
<feature type="transmembrane region" description="Helical" evidence="7">
    <location>
        <begin position="324"/>
        <end position="345"/>
    </location>
</feature>
<feature type="transmembrane region" description="Helical" evidence="7">
    <location>
        <begin position="202"/>
        <end position="223"/>
    </location>
</feature>
<dbReference type="GO" id="GO:0016020">
    <property type="term" value="C:membrane"/>
    <property type="evidence" value="ECO:0007669"/>
    <property type="project" value="UniProtKB-SubCell"/>
</dbReference>
<comment type="similarity">
    <text evidence="2">Belongs to the amino acid/polyamine transporter 2 family.</text>
</comment>
<sequence>MGATIDSGSTKYSNADKDEFAHQTEVQRDLPSVEEGGEAPIVEDAVFGEQGGKDTLNYRTVGWGWSAIMMVKAQLGIGVLTIPSSFHSLGLIPGIIILLVIAVVTTWTDISLGIFKQRHPSVYSLSDCGRVAFGLPGSVLFAACTWLFQTFVAASAMLSVSTALNALSLHGACTAIFVVVALIIIFPVACVRRLNELKVLGWIGLATIVPAILLVTIAVAVGGRPASAPPTGPLDLDVQLFASPSFAEAMNAISNLVFSFAATPLYLPIACEMRNIRNYPKAIYVAQGFTTGFYLLIGIVVYWYAGQYVASPALGTAGTLYKRIGYGLALPGLLFSGIIYTHLAAKFIFLRVLRGTRHVTHGTRTHWTVWLGSCADIIASAIPVFSGLLGLVGALFGTTMCFNAEAAMWMWDFWGDFRRRETRTWALTAGMIGNALIVLVGLLLIVGGTYGSVLGIRDDYASAGGRPFSCADNSGSV</sequence>
<feature type="transmembrane region" description="Helical" evidence="7">
    <location>
        <begin position="391"/>
        <end position="413"/>
    </location>
</feature>
<keyword evidence="5 7" id="KW-0472">Membrane</keyword>
<evidence type="ECO:0000313" key="10">
    <source>
        <dbReference type="Proteomes" id="UP001342314"/>
    </source>
</evidence>
<feature type="transmembrane region" description="Helical" evidence="7">
    <location>
        <begin position="131"/>
        <end position="149"/>
    </location>
</feature>
<dbReference type="Pfam" id="PF01490">
    <property type="entry name" value="Aa_trans"/>
    <property type="match status" value="1"/>
</dbReference>
<feature type="transmembrane region" description="Helical" evidence="7">
    <location>
        <begin position="283"/>
        <end position="304"/>
    </location>
</feature>
<dbReference type="AlphaFoldDB" id="A0AAV5GUP6"/>
<evidence type="ECO:0000259" key="8">
    <source>
        <dbReference type="Pfam" id="PF01490"/>
    </source>
</evidence>
<feature type="transmembrane region" description="Helical" evidence="7">
    <location>
        <begin position="88"/>
        <end position="110"/>
    </location>
</feature>
<gene>
    <name evidence="9" type="ORF">Rhopal_006716-T1</name>
</gene>
<feature type="compositionally biased region" description="Polar residues" evidence="6">
    <location>
        <begin position="1"/>
        <end position="13"/>
    </location>
</feature>
<evidence type="ECO:0000256" key="4">
    <source>
        <dbReference type="ARBA" id="ARBA00022989"/>
    </source>
</evidence>
<dbReference type="Proteomes" id="UP001342314">
    <property type="component" value="Unassembled WGS sequence"/>
</dbReference>
<dbReference type="InterPro" id="IPR013057">
    <property type="entry name" value="AA_transpt_TM"/>
</dbReference>
<protein>
    <recommendedName>
        <fullName evidence="8">Amino acid transporter transmembrane domain-containing protein</fullName>
    </recommendedName>
</protein>
<keyword evidence="4 7" id="KW-1133">Transmembrane helix</keyword>
<proteinExistence type="inferred from homology"/>
<evidence type="ECO:0000256" key="2">
    <source>
        <dbReference type="ARBA" id="ARBA00008066"/>
    </source>
</evidence>
<feature type="transmembrane region" description="Helical" evidence="7">
    <location>
        <begin position="63"/>
        <end position="82"/>
    </location>
</feature>
<keyword evidence="10" id="KW-1185">Reference proteome</keyword>
<dbReference type="PANTHER" id="PTHR22950:SF683">
    <property type="entry name" value="AMINO ACID TRANSPORTER (EUROFUNG)"/>
    <property type="match status" value="1"/>
</dbReference>
<dbReference type="EMBL" id="BQKY01000014">
    <property type="protein sequence ID" value="GJN93659.1"/>
    <property type="molecule type" value="Genomic_DNA"/>
</dbReference>
<evidence type="ECO:0000256" key="3">
    <source>
        <dbReference type="ARBA" id="ARBA00022692"/>
    </source>
</evidence>
<feature type="region of interest" description="Disordered" evidence="6">
    <location>
        <begin position="1"/>
        <end position="34"/>
    </location>
</feature>
<dbReference type="GO" id="GO:0015179">
    <property type="term" value="F:L-amino acid transmembrane transporter activity"/>
    <property type="evidence" value="ECO:0007669"/>
    <property type="project" value="TreeGrafter"/>
</dbReference>
<comment type="caution">
    <text evidence="9">The sequence shown here is derived from an EMBL/GenBank/DDBJ whole genome shotgun (WGS) entry which is preliminary data.</text>
</comment>
<dbReference type="PANTHER" id="PTHR22950">
    <property type="entry name" value="AMINO ACID TRANSPORTER"/>
    <property type="match status" value="1"/>
</dbReference>
<name>A0AAV5GUP6_9BASI</name>
<reference evidence="9 10" key="1">
    <citation type="submission" date="2021-12" db="EMBL/GenBank/DDBJ databases">
        <title>High titer production of polyol ester of fatty acids by Rhodotorula paludigena BS15 towards product separation-free biomass refinery.</title>
        <authorList>
            <person name="Mano J."/>
            <person name="Ono H."/>
            <person name="Tanaka T."/>
            <person name="Naito K."/>
            <person name="Sushida H."/>
            <person name="Ike M."/>
            <person name="Tokuyasu K."/>
            <person name="Kitaoka M."/>
        </authorList>
    </citation>
    <scope>NUCLEOTIDE SEQUENCE [LARGE SCALE GENOMIC DNA]</scope>
    <source>
        <strain evidence="9 10">BS15</strain>
    </source>
</reference>
<dbReference type="Gene3D" id="1.20.1740.10">
    <property type="entry name" value="Amino acid/polyamine transporter I"/>
    <property type="match status" value="1"/>
</dbReference>
<evidence type="ECO:0000256" key="7">
    <source>
        <dbReference type="SAM" id="Phobius"/>
    </source>
</evidence>
<feature type="domain" description="Amino acid transporter transmembrane" evidence="8">
    <location>
        <begin position="60"/>
        <end position="453"/>
    </location>
</feature>
<evidence type="ECO:0000256" key="6">
    <source>
        <dbReference type="SAM" id="MobiDB-lite"/>
    </source>
</evidence>
<keyword evidence="3 7" id="KW-0812">Transmembrane</keyword>